<organism evidence="1 2">
    <name type="scientific">Anthostomella pinea</name>
    <dbReference type="NCBI Taxonomy" id="933095"/>
    <lineage>
        <taxon>Eukaryota</taxon>
        <taxon>Fungi</taxon>
        <taxon>Dikarya</taxon>
        <taxon>Ascomycota</taxon>
        <taxon>Pezizomycotina</taxon>
        <taxon>Sordariomycetes</taxon>
        <taxon>Xylariomycetidae</taxon>
        <taxon>Xylariales</taxon>
        <taxon>Xylariaceae</taxon>
        <taxon>Anthostomella</taxon>
    </lineage>
</organism>
<name>A0AAI8VR27_9PEZI</name>
<keyword evidence="2" id="KW-1185">Reference proteome</keyword>
<reference evidence="1" key="1">
    <citation type="submission" date="2023-10" db="EMBL/GenBank/DDBJ databases">
        <authorList>
            <person name="Hackl T."/>
        </authorList>
    </citation>
    <scope>NUCLEOTIDE SEQUENCE</scope>
</reference>
<dbReference type="AlphaFoldDB" id="A0AAI8VR27"/>
<protein>
    <submittedName>
        <fullName evidence="1">Uu.00g139330.m01.CDS01</fullName>
    </submittedName>
</protein>
<accession>A0AAI8VR27</accession>
<comment type="caution">
    <text evidence="1">The sequence shown here is derived from an EMBL/GenBank/DDBJ whole genome shotgun (WGS) entry which is preliminary data.</text>
</comment>
<sequence>MDFLLGATEYEKEGLLLHADDDAKDRLEKAVKNSKAAGYDISDLIAEDVD</sequence>
<evidence type="ECO:0000313" key="2">
    <source>
        <dbReference type="Proteomes" id="UP001295740"/>
    </source>
</evidence>
<dbReference type="EMBL" id="CAUWAG010000012">
    <property type="protein sequence ID" value="CAJ2508907.1"/>
    <property type="molecule type" value="Genomic_DNA"/>
</dbReference>
<dbReference type="Proteomes" id="UP001295740">
    <property type="component" value="Unassembled WGS sequence"/>
</dbReference>
<gene>
    <name evidence="1" type="ORF">KHLLAP_LOCUS9375</name>
</gene>
<evidence type="ECO:0000313" key="1">
    <source>
        <dbReference type="EMBL" id="CAJ2508907.1"/>
    </source>
</evidence>
<proteinExistence type="predicted"/>